<dbReference type="PANTHER" id="PTHR46481">
    <property type="entry name" value="ZINC FINGER BED DOMAIN-CONTAINING PROTEIN 4"/>
    <property type="match status" value="1"/>
</dbReference>
<keyword evidence="7" id="KW-1185">Reference proteome</keyword>
<accession>A0A4S8MMJ1</accession>
<evidence type="ECO:0008006" key="8">
    <source>
        <dbReference type="Google" id="ProtNLM"/>
    </source>
</evidence>
<dbReference type="GO" id="GO:0005634">
    <property type="term" value="C:nucleus"/>
    <property type="evidence" value="ECO:0007669"/>
    <property type="project" value="UniProtKB-SubCell"/>
</dbReference>
<evidence type="ECO:0000256" key="2">
    <source>
        <dbReference type="ARBA" id="ARBA00022723"/>
    </source>
</evidence>
<dbReference type="PANTHER" id="PTHR46481:SF10">
    <property type="entry name" value="ZINC FINGER BED DOMAIN-CONTAINING PROTEIN 39"/>
    <property type="match status" value="1"/>
</dbReference>
<reference evidence="6 7" key="1">
    <citation type="journal article" date="2019" name="Nat. Ecol. Evol.">
        <title>Megaphylogeny resolves global patterns of mushroom evolution.</title>
        <authorList>
            <person name="Varga T."/>
            <person name="Krizsan K."/>
            <person name="Foldi C."/>
            <person name="Dima B."/>
            <person name="Sanchez-Garcia M."/>
            <person name="Sanchez-Ramirez S."/>
            <person name="Szollosi G.J."/>
            <person name="Szarkandi J.G."/>
            <person name="Papp V."/>
            <person name="Albert L."/>
            <person name="Andreopoulos W."/>
            <person name="Angelini C."/>
            <person name="Antonin V."/>
            <person name="Barry K.W."/>
            <person name="Bougher N.L."/>
            <person name="Buchanan P."/>
            <person name="Buyck B."/>
            <person name="Bense V."/>
            <person name="Catcheside P."/>
            <person name="Chovatia M."/>
            <person name="Cooper J."/>
            <person name="Damon W."/>
            <person name="Desjardin D."/>
            <person name="Finy P."/>
            <person name="Geml J."/>
            <person name="Haridas S."/>
            <person name="Hughes K."/>
            <person name="Justo A."/>
            <person name="Karasinski D."/>
            <person name="Kautmanova I."/>
            <person name="Kiss B."/>
            <person name="Kocsube S."/>
            <person name="Kotiranta H."/>
            <person name="LaButti K.M."/>
            <person name="Lechner B.E."/>
            <person name="Liimatainen K."/>
            <person name="Lipzen A."/>
            <person name="Lukacs Z."/>
            <person name="Mihaltcheva S."/>
            <person name="Morgado L.N."/>
            <person name="Niskanen T."/>
            <person name="Noordeloos M.E."/>
            <person name="Ohm R.A."/>
            <person name="Ortiz-Santana B."/>
            <person name="Ovrebo C."/>
            <person name="Racz N."/>
            <person name="Riley R."/>
            <person name="Savchenko A."/>
            <person name="Shiryaev A."/>
            <person name="Soop K."/>
            <person name="Spirin V."/>
            <person name="Szebenyi C."/>
            <person name="Tomsovsky M."/>
            <person name="Tulloss R.E."/>
            <person name="Uehling J."/>
            <person name="Grigoriev I.V."/>
            <person name="Vagvolgyi C."/>
            <person name="Papp T."/>
            <person name="Martin F.M."/>
            <person name="Miettinen O."/>
            <person name="Hibbett D.S."/>
            <person name="Nagy L.G."/>
        </authorList>
    </citation>
    <scope>NUCLEOTIDE SEQUENCE [LARGE SCALE GENOMIC DNA]</scope>
    <source>
        <strain evidence="6 7">CBS 962.96</strain>
    </source>
</reference>
<keyword evidence="2" id="KW-0479">Metal-binding</keyword>
<evidence type="ECO:0000256" key="5">
    <source>
        <dbReference type="ARBA" id="ARBA00023242"/>
    </source>
</evidence>
<evidence type="ECO:0000256" key="4">
    <source>
        <dbReference type="ARBA" id="ARBA00022833"/>
    </source>
</evidence>
<protein>
    <recommendedName>
        <fullName evidence="8">BED-type domain-containing protein</fullName>
    </recommendedName>
</protein>
<evidence type="ECO:0000256" key="3">
    <source>
        <dbReference type="ARBA" id="ARBA00022771"/>
    </source>
</evidence>
<dbReference type="EMBL" id="ML179059">
    <property type="protein sequence ID" value="THV04133.1"/>
    <property type="molecule type" value="Genomic_DNA"/>
</dbReference>
<dbReference type="Proteomes" id="UP000297245">
    <property type="component" value="Unassembled WGS sequence"/>
</dbReference>
<dbReference type="InterPro" id="IPR052035">
    <property type="entry name" value="ZnF_BED_domain_contain"/>
</dbReference>
<evidence type="ECO:0000313" key="7">
    <source>
        <dbReference type="Proteomes" id="UP000297245"/>
    </source>
</evidence>
<dbReference type="SUPFAM" id="SSF140996">
    <property type="entry name" value="Hermes dimerisation domain"/>
    <property type="match status" value="1"/>
</dbReference>
<sequence>MLTAELKAKWRKPIYAFFDPEPTIEYRKDNRKCVVFRCSAKNCKKREILRYLDTKDAGSTGNMRNHVKTCWGEEILVEADKAKDVDEGRKVTGSYRKNGSITASFEKSKNAQSKASFSYRQHTKTETRMRPFDIVKDRGFVCLMKTGRPHYYLPHPTTVARDVKQVFAKTRKRVADMLQNNDSDINCCIDTWTSPNHKAYAAVTVHFEHEGKLMSLLLDFIEIAKVRTCFYP</sequence>
<gene>
    <name evidence="6" type="ORF">K435DRAFT_649829</name>
</gene>
<name>A0A4S8MMJ1_DENBC</name>
<dbReference type="AlphaFoldDB" id="A0A4S8MMJ1"/>
<keyword evidence="4" id="KW-0862">Zinc</keyword>
<organism evidence="6 7">
    <name type="scientific">Dendrothele bispora (strain CBS 962.96)</name>
    <dbReference type="NCBI Taxonomy" id="1314807"/>
    <lineage>
        <taxon>Eukaryota</taxon>
        <taxon>Fungi</taxon>
        <taxon>Dikarya</taxon>
        <taxon>Basidiomycota</taxon>
        <taxon>Agaricomycotina</taxon>
        <taxon>Agaricomycetes</taxon>
        <taxon>Agaricomycetidae</taxon>
        <taxon>Agaricales</taxon>
        <taxon>Agaricales incertae sedis</taxon>
        <taxon>Dendrothele</taxon>
    </lineage>
</organism>
<evidence type="ECO:0000256" key="1">
    <source>
        <dbReference type="ARBA" id="ARBA00004123"/>
    </source>
</evidence>
<evidence type="ECO:0000313" key="6">
    <source>
        <dbReference type="EMBL" id="THV04133.1"/>
    </source>
</evidence>
<comment type="subcellular location">
    <subcellularLocation>
        <location evidence="1">Nucleus</location>
    </subcellularLocation>
</comment>
<keyword evidence="3" id="KW-0863">Zinc-finger</keyword>
<proteinExistence type="predicted"/>
<keyword evidence="5" id="KW-0539">Nucleus</keyword>
<dbReference type="OrthoDB" id="2677917at2759"/>
<dbReference type="GO" id="GO:0008270">
    <property type="term" value="F:zinc ion binding"/>
    <property type="evidence" value="ECO:0007669"/>
    <property type="project" value="UniProtKB-KW"/>
</dbReference>